<sequence>MKKLIFIIFGFLLVFSAYSQNKKNAGGITLISELEQLYNLALLPQYRTGIIEQESSYDRTGNNDDGFSGKYSYLRKENGNLVLADYKGPGVINRIWTPTPTTDTIQFYIDGEKTPRISIPFIDLFSGKIFPFVNPVCGNEIGGYYCYVPIQFTKSCKIVFCGEKIMFHQIQYRPYPENTQTESFNMIWNTEQKEALNTACNSWLRQVKPLTNLDKAEQLVETKEFFIAPGETFPFFSANEGGRISGIELDFGPALEGKYKDIILKAQWDDDESPAIYSPAADFFGYAYGKPAMQSLLLGSFQSINYSYIPMPYSKKARLSLVYEKRQDINQSKVEVKARVFYTKDAQNPEKEGRLYSIWRREINPKEFEPYLFADIKDRGHYIGIIHIAQALRPGMTLFFEGDDSTVVDSKLRMHGTGSEDYYNGGWYALLDRWDRGVSLPIHGSLDYSLPMSRTGGYRFFITDKVTFDKNLLVTIEHGPEQNRFPVDYTSLAFYYGSKPVECSMLPTEELRTVYEPSTHIFYPQLMNLSIGHGLKVENKDRLIADTENEGMVRIMLDEVPEGVYKIKLTYYKTPDGGAFEVWNRQKQIKSWEDVYSKTEEKMENAELGIFTLTRHTNSISIKVKKTEKGSKFHFDILTLEKQ</sequence>
<keyword evidence="2" id="KW-1185">Reference proteome</keyword>
<protein>
    <recommendedName>
        <fullName evidence="3">DUF2961 domain-containing protein</fullName>
    </recommendedName>
</protein>
<evidence type="ECO:0000313" key="1">
    <source>
        <dbReference type="EMBL" id="EGK01279.1"/>
    </source>
</evidence>
<dbReference type="RefSeq" id="WP_006800002.1">
    <property type="nucleotide sequence ID" value="NZ_GL891984.1"/>
</dbReference>
<proteinExistence type="predicted"/>
<accession>F5IZF4</accession>
<dbReference type="Pfam" id="PF11175">
    <property type="entry name" value="DUF2961"/>
    <property type="match status" value="1"/>
</dbReference>
<reference evidence="1 2" key="1">
    <citation type="submission" date="2011-04" db="EMBL/GenBank/DDBJ databases">
        <title>The Genome Sequence of Dysgonomonas gadei ATCC BAA-286.</title>
        <authorList>
            <consortium name="The Broad Institute Genome Sequencing Platform"/>
            <person name="Earl A."/>
            <person name="Ward D."/>
            <person name="Feldgarden M."/>
            <person name="Gevers D."/>
            <person name="Pudlo N."/>
            <person name="Martens E."/>
            <person name="Allen-Vercoe E."/>
            <person name="Young S.K."/>
            <person name="Zeng Q."/>
            <person name="Gargeya S."/>
            <person name="Fitzgerald M."/>
            <person name="Haas B."/>
            <person name="Abouelleil A."/>
            <person name="Alvarado L."/>
            <person name="Arachchi H.M."/>
            <person name="Berlin A."/>
            <person name="Brown A."/>
            <person name="Chapman S.B."/>
            <person name="Chen Z."/>
            <person name="Dunbar C."/>
            <person name="Freedman E."/>
            <person name="Gearin G."/>
            <person name="Gellesch M."/>
            <person name="Goldberg J."/>
            <person name="Griggs A."/>
            <person name="Gujja S."/>
            <person name="Heiman D."/>
            <person name="Howarth C."/>
            <person name="Larson L."/>
            <person name="Lui A."/>
            <person name="MacDonald P.J.P."/>
            <person name="Mehta T."/>
            <person name="Montmayeur A."/>
            <person name="Murphy C."/>
            <person name="Neiman D."/>
            <person name="Pearson M."/>
            <person name="Priest M."/>
            <person name="Roberts A."/>
            <person name="Saif S."/>
            <person name="Shea T."/>
            <person name="Shenoy N."/>
            <person name="Sisk P."/>
            <person name="Stolte C."/>
            <person name="Sykes S."/>
            <person name="Yandava C."/>
            <person name="Wortman J."/>
            <person name="Nusbaum C."/>
            <person name="Birren B."/>
        </authorList>
    </citation>
    <scope>NUCLEOTIDE SEQUENCE [LARGE SCALE GENOMIC DNA]</scope>
    <source>
        <strain evidence="1 2">ATCC BAA-286</strain>
    </source>
</reference>
<gene>
    <name evidence="1" type="ORF">HMPREF9455_02471</name>
</gene>
<dbReference type="AlphaFoldDB" id="F5IZF4"/>
<dbReference type="Gene3D" id="2.60.120.1390">
    <property type="match status" value="2"/>
</dbReference>
<dbReference type="OrthoDB" id="2518538at2"/>
<organism evidence="1 2">
    <name type="scientific">Dysgonomonas gadei ATCC BAA-286</name>
    <dbReference type="NCBI Taxonomy" id="742766"/>
    <lineage>
        <taxon>Bacteria</taxon>
        <taxon>Pseudomonadati</taxon>
        <taxon>Bacteroidota</taxon>
        <taxon>Bacteroidia</taxon>
        <taxon>Bacteroidales</taxon>
        <taxon>Dysgonomonadaceae</taxon>
        <taxon>Dysgonomonas</taxon>
    </lineage>
</organism>
<evidence type="ECO:0008006" key="3">
    <source>
        <dbReference type="Google" id="ProtNLM"/>
    </source>
</evidence>
<name>F5IZF4_9BACT</name>
<dbReference type="STRING" id="742766.HMPREF9455_02471"/>
<dbReference type="eggNOG" id="COG4733">
    <property type="taxonomic scope" value="Bacteria"/>
</dbReference>
<dbReference type="HOGENOM" id="CLU_425627_0_0_10"/>
<dbReference type="EMBL" id="ADLV01000029">
    <property type="protein sequence ID" value="EGK01279.1"/>
    <property type="molecule type" value="Genomic_DNA"/>
</dbReference>
<dbReference type="InterPro" id="IPR021345">
    <property type="entry name" value="DUF2961"/>
</dbReference>
<evidence type="ECO:0000313" key="2">
    <source>
        <dbReference type="Proteomes" id="UP000004913"/>
    </source>
</evidence>
<comment type="caution">
    <text evidence="1">The sequence shown here is derived from an EMBL/GenBank/DDBJ whole genome shotgun (WGS) entry which is preliminary data.</text>
</comment>
<dbReference type="Proteomes" id="UP000004913">
    <property type="component" value="Unassembled WGS sequence"/>
</dbReference>